<reference evidence="2 3" key="1">
    <citation type="submission" date="2016-12" db="EMBL/GenBank/DDBJ databases">
        <title>Study of bacterial adaptation to deep sea.</title>
        <authorList>
            <person name="Song J."/>
            <person name="Yoshizawa S."/>
            <person name="Kogure K."/>
        </authorList>
    </citation>
    <scope>NUCLEOTIDE SEQUENCE [LARGE SCALE GENOMIC DNA]</scope>
    <source>
        <strain evidence="2 3">SAORIC-165</strain>
    </source>
</reference>
<evidence type="ECO:0000256" key="1">
    <source>
        <dbReference type="SAM" id="SignalP"/>
    </source>
</evidence>
<dbReference type="Proteomes" id="UP000239907">
    <property type="component" value="Unassembled WGS sequence"/>
</dbReference>
<evidence type="ECO:0000313" key="3">
    <source>
        <dbReference type="Proteomes" id="UP000239907"/>
    </source>
</evidence>
<organism evidence="2 3">
    <name type="scientific">Rubritalea profundi</name>
    <dbReference type="NCBI Taxonomy" id="1658618"/>
    <lineage>
        <taxon>Bacteria</taxon>
        <taxon>Pseudomonadati</taxon>
        <taxon>Verrucomicrobiota</taxon>
        <taxon>Verrucomicrobiia</taxon>
        <taxon>Verrucomicrobiales</taxon>
        <taxon>Rubritaleaceae</taxon>
        <taxon>Rubritalea</taxon>
    </lineage>
</organism>
<evidence type="ECO:0000313" key="2">
    <source>
        <dbReference type="EMBL" id="PQJ29283.1"/>
    </source>
</evidence>
<keyword evidence="3" id="KW-1185">Reference proteome</keyword>
<dbReference type="RefSeq" id="WP_105043778.1">
    <property type="nucleotide sequence ID" value="NZ_MQWA01000001.1"/>
</dbReference>
<dbReference type="InterPro" id="IPR017853">
    <property type="entry name" value="GH"/>
</dbReference>
<feature type="signal peptide" evidence="1">
    <location>
        <begin position="1"/>
        <end position="23"/>
    </location>
</feature>
<dbReference type="Gene3D" id="3.20.20.70">
    <property type="entry name" value="Aldolase class I"/>
    <property type="match status" value="1"/>
</dbReference>
<name>A0A2S7U530_9BACT</name>
<evidence type="ECO:0008006" key="4">
    <source>
        <dbReference type="Google" id="ProtNLM"/>
    </source>
</evidence>
<accession>A0A2S7U530</accession>
<dbReference type="AlphaFoldDB" id="A0A2S7U530"/>
<comment type="caution">
    <text evidence="2">The sequence shown here is derived from an EMBL/GenBank/DDBJ whole genome shotgun (WGS) entry which is preliminary data.</text>
</comment>
<proteinExistence type="predicted"/>
<feature type="chain" id="PRO_5015573204" description="Alpha-galactosidase" evidence="1">
    <location>
        <begin position="24"/>
        <end position="655"/>
    </location>
</feature>
<dbReference type="OrthoDB" id="184890at2"/>
<dbReference type="EMBL" id="MQWA01000001">
    <property type="protein sequence ID" value="PQJ29283.1"/>
    <property type="molecule type" value="Genomic_DNA"/>
</dbReference>
<sequence length="655" mass="73852">MHTLFRICALLTAALFLPYQAQSAPLVHHWKDCTLKFDGEQIEVANSQIRRSWQLGATLTPKSLTDLRTKTEWIKPSNKTTAIKGWKVTHQTTKSNAVEDESLHIQLEHPANGQKYQIRIFPDTPTIEVEQLAKPKGGPESKVDDLALADPSNLTFTNVTLKDHTDKNLKGLVFTKNYPLSEAFQTSGNIAYIENNTTRSGILFIKMAPLPHARTQKVSHDFSWDGKALQWIGPGFNSISKRGYPCAVICYSGGRAGRIAASQKYQRSLRRYVPGRDGQLLSNTWGDRSRDAKIGEEFLIREIIAGKKLGVDVMQIDDGWQRGTTQNSAVARSKSGVWSGFWKADPNFWSPHEERLPNGLKPIMLAAREVGLKTGLWYAPDSDDDFGNWERDANRILELYRDHGVTYFKLDSIVMTTEIAEKRVLLLMHKVIEESKGKVVIDLDVTAGIRPGYLGAVSVGTVFVENRYTDWGSYWPHKTLRNFWQLSEFIDPVRLRMEFLNNFRNATKSKKYIGSELAPSTYPASYLFASVMFSSPLAWFEVSELPEKFSSDVTPLIDVWKKHRSAIHQGDIIPIGQVPDGKSWTGLCSIAADRKSGYAVIFREVNEQAKATFDIPLIKSINDIEVLHGEGEVSFKDGKLHISLAQPRSFIFVRF</sequence>
<gene>
    <name evidence="2" type="ORF">BSZ32_12800</name>
</gene>
<keyword evidence="1" id="KW-0732">Signal</keyword>
<dbReference type="InterPro" id="IPR013785">
    <property type="entry name" value="Aldolase_TIM"/>
</dbReference>
<dbReference type="SUPFAM" id="SSF51445">
    <property type="entry name" value="(Trans)glycosidases"/>
    <property type="match status" value="1"/>
</dbReference>
<protein>
    <recommendedName>
        <fullName evidence="4">Alpha-galactosidase</fullName>
    </recommendedName>
</protein>